<feature type="region of interest" description="Disordered" evidence="1">
    <location>
        <begin position="1"/>
        <end position="33"/>
    </location>
</feature>
<keyword evidence="4" id="KW-1185">Reference proteome</keyword>
<dbReference type="CDD" id="cd04186">
    <property type="entry name" value="GT_2_like_c"/>
    <property type="match status" value="1"/>
</dbReference>
<dbReference type="EMBL" id="BPQG01000100">
    <property type="protein sequence ID" value="GJD46942.1"/>
    <property type="molecule type" value="Genomic_DNA"/>
</dbReference>
<dbReference type="PANTHER" id="PTHR43179">
    <property type="entry name" value="RHAMNOSYLTRANSFERASE WBBL"/>
    <property type="match status" value="1"/>
</dbReference>
<comment type="caution">
    <text evidence="3">The sequence shown here is derived from an EMBL/GenBank/DDBJ whole genome shotgun (WGS) entry which is preliminary data.</text>
</comment>
<organism evidence="3 4">
    <name type="scientific">Methylobacterium cerastii</name>
    <dbReference type="NCBI Taxonomy" id="932741"/>
    <lineage>
        <taxon>Bacteria</taxon>
        <taxon>Pseudomonadati</taxon>
        <taxon>Pseudomonadota</taxon>
        <taxon>Alphaproteobacteria</taxon>
        <taxon>Hyphomicrobiales</taxon>
        <taxon>Methylobacteriaceae</taxon>
        <taxon>Methylobacterium</taxon>
    </lineage>
</organism>
<accession>A0ABQ4QQP4</accession>
<evidence type="ECO:0000256" key="1">
    <source>
        <dbReference type="SAM" id="MobiDB-lite"/>
    </source>
</evidence>
<reference evidence="3 4" key="1">
    <citation type="journal article" date="2021" name="Front. Microbiol.">
        <title>Comprehensive Comparative Genomics and Phenotyping of Methylobacterium Species.</title>
        <authorList>
            <person name="Alessa O."/>
            <person name="Ogura Y."/>
            <person name="Fujitani Y."/>
            <person name="Takami H."/>
            <person name="Hayashi T."/>
            <person name="Sahin N."/>
            <person name="Tani A."/>
        </authorList>
    </citation>
    <scope>NUCLEOTIDE SEQUENCE [LARGE SCALE GENOMIC DNA]</scope>
    <source>
        <strain evidence="3 4">DSM 23679</strain>
    </source>
</reference>
<evidence type="ECO:0000259" key="2">
    <source>
        <dbReference type="Pfam" id="PF00535"/>
    </source>
</evidence>
<dbReference type="Pfam" id="PF13692">
    <property type="entry name" value="Glyco_trans_1_4"/>
    <property type="match status" value="1"/>
</dbReference>
<dbReference type="SUPFAM" id="SSF53756">
    <property type="entry name" value="UDP-Glycosyltransferase/glycogen phosphorylase"/>
    <property type="match status" value="1"/>
</dbReference>
<protein>
    <recommendedName>
        <fullName evidence="2">Glycosyltransferase 2-like domain-containing protein</fullName>
    </recommendedName>
</protein>
<sequence length="725" mass="79418">MSDMPETDLLDSPAGKDGVVEEGGAESDVSKGDAAKSETIVAESFDAVDADVGRRVVIAEARLVWDALFLNDVRIIFRQEDAPLVSIVIVSLNARHILALTLWRLAAQQGLAGVPFEVIVVDNASMPETGALFDRIDGATLIRNVANAGFGSACNDGAARARGRFILFLNPDVDLMPGAVRAMAQTFTDLDHIGIVGARLVFPGGILQEAGANFQEDAQITYPYLRGVPDPFAPEAGFTRDVGYVSGAVLMIEQELFQTLGGFDEAYAPAYFEDTDLCVRCHQAGRRVIYQARASAVHFENATSAKRADVEVLLDRNRALFLDRHRNWLFRQGPQHTGIAARDHDPWALRVLFIDDTVPHLDMGAGYPRANHIVNTMAELGYGVTLYPIYRADAEQAQRCRDIDQRVEILASEGRDGLARLIGERTGYFDVLWVSRPHNIALAMQLLLDAGLSPRAFVKSRVVFDSEALFASRAFVGAVMKQGFGTAADLARDAISETRYYAIADQVVCVSEAEVRLLANYARVNSTVLGHAMALPEALGPRFADRAGFLFIGALGQDGQPNVDSLDWFFDAVWPRLRARMPDTTLRIVGTIAPAIRARYTRPGVMVMGRVPKAGPFFDAARVCIAPTRFAAGIPHKVHEAVRHGLPCFVTPILAAQIGWEEGVGFESCDWLDPEAFAEGLVRLHETADLWRRVQSAGLARIRSECAPEIYREHLRRICEASTFA</sequence>
<evidence type="ECO:0000313" key="3">
    <source>
        <dbReference type="EMBL" id="GJD46942.1"/>
    </source>
</evidence>
<proteinExistence type="predicted"/>
<evidence type="ECO:0000313" key="4">
    <source>
        <dbReference type="Proteomes" id="UP001055117"/>
    </source>
</evidence>
<dbReference type="Gene3D" id="3.90.550.10">
    <property type="entry name" value="Spore Coat Polysaccharide Biosynthesis Protein SpsA, Chain A"/>
    <property type="match status" value="1"/>
</dbReference>
<dbReference type="InterPro" id="IPR001173">
    <property type="entry name" value="Glyco_trans_2-like"/>
</dbReference>
<dbReference type="Proteomes" id="UP001055117">
    <property type="component" value="Unassembled WGS sequence"/>
</dbReference>
<dbReference type="PANTHER" id="PTHR43179:SF7">
    <property type="entry name" value="RHAMNOSYLTRANSFERASE WBBL"/>
    <property type="match status" value="1"/>
</dbReference>
<feature type="domain" description="Glycosyltransferase 2-like" evidence="2">
    <location>
        <begin position="86"/>
        <end position="210"/>
    </location>
</feature>
<dbReference type="RefSeq" id="WP_238273163.1">
    <property type="nucleotide sequence ID" value="NZ_BPQG01000100.1"/>
</dbReference>
<dbReference type="Gene3D" id="3.40.50.2000">
    <property type="entry name" value="Glycogen Phosphorylase B"/>
    <property type="match status" value="1"/>
</dbReference>
<dbReference type="InterPro" id="IPR029044">
    <property type="entry name" value="Nucleotide-diphossugar_trans"/>
</dbReference>
<name>A0ABQ4QQP4_9HYPH</name>
<gene>
    <name evidence="3" type="ORF">AFCDBAGC_4827</name>
</gene>
<dbReference type="SUPFAM" id="SSF53448">
    <property type="entry name" value="Nucleotide-diphospho-sugar transferases"/>
    <property type="match status" value="1"/>
</dbReference>
<dbReference type="Pfam" id="PF00535">
    <property type="entry name" value="Glycos_transf_2"/>
    <property type="match status" value="1"/>
</dbReference>